<reference evidence="1 3" key="2">
    <citation type="submission" date="2022-05" db="EMBL/GenBank/DDBJ databases">
        <title>Chromosome-level reference genomes for two strains of Caenorhabditis briggsae: an improved platform for comparative genomics.</title>
        <authorList>
            <person name="Stevens L."/>
            <person name="Andersen E.C."/>
        </authorList>
    </citation>
    <scope>NUCLEOTIDE SEQUENCE [LARGE SCALE GENOMIC DNA]</scope>
    <source>
        <strain evidence="1">QX1410_ONT</strain>
        <tissue evidence="1">Whole-organism</tissue>
    </source>
</reference>
<accession>A0AAE9A0L5</accession>
<sequence>MVLQELVTYVTKPIEQAVTHVLCCDLSAPCECHIDKNVIFLEADRDIVVMDRLTHVPPPCPASIVVSRLGPIPEEPDLEGDDCNFYEILKDQKMIDAAPVCKTWFDYQREALRIMFAREKVRLEKFFEPRVVRWRNYLTAFRLTLGIKTRKVSEKEDLKKLTMITEKSNKSVMAEV</sequence>
<evidence type="ECO:0000313" key="4">
    <source>
        <dbReference type="Proteomes" id="UP000829354"/>
    </source>
</evidence>
<evidence type="ECO:0000313" key="3">
    <source>
        <dbReference type="Proteomes" id="UP000827892"/>
    </source>
</evidence>
<dbReference type="Proteomes" id="UP000827892">
    <property type="component" value="Chromosome X"/>
</dbReference>
<name>A0AAE9A0L5_CAEBR</name>
<dbReference type="EMBL" id="CP092625">
    <property type="protein sequence ID" value="UMM43365.1"/>
    <property type="molecule type" value="Genomic_DNA"/>
</dbReference>
<proteinExistence type="predicted"/>
<keyword evidence="4" id="KW-1185">Reference proteome</keyword>
<evidence type="ECO:0000313" key="2">
    <source>
        <dbReference type="EMBL" id="UMM43365.1"/>
    </source>
</evidence>
<gene>
    <name evidence="1" type="ORF">L3Y34_013035</name>
    <name evidence="2" type="ORF">L5515_018885</name>
</gene>
<evidence type="ECO:0000313" key="1">
    <source>
        <dbReference type="EMBL" id="ULT84122.1"/>
    </source>
</evidence>
<dbReference type="Proteomes" id="UP000829354">
    <property type="component" value="Chromosome X"/>
</dbReference>
<reference evidence="2 4" key="1">
    <citation type="submission" date="2022-04" db="EMBL/GenBank/DDBJ databases">
        <title>Chromosome-level reference genomes for two strains of Caenorhabditis briggsae: an improved platform for comparative genomics.</title>
        <authorList>
            <person name="Stevens L."/>
            <person name="Andersen E."/>
        </authorList>
    </citation>
    <scope>NUCLEOTIDE SEQUENCE [LARGE SCALE GENOMIC DNA]</scope>
    <source>
        <strain evidence="2">VX34</strain>
        <tissue evidence="2">Whole-organism</tissue>
    </source>
</reference>
<protein>
    <submittedName>
        <fullName evidence="1">Uncharacterized protein</fullName>
    </submittedName>
</protein>
<dbReference type="AlphaFoldDB" id="A0AAE9A0L5"/>
<dbReference type="EMBL" id="CP090896">
    <property type="protein sequence ID" value="ULT84122.1"/>
    <property type="molecule type" value="Genomic_DNA"/>
</dbReference>
<organism evidence="1 3">
    <name type="scientific">Caenorhabditis briggsae</name>
    <dbReference type="NCBI Taxonomy" id="6238"/>
    <lineage>
        <taxon>Eukaryota</taxon>
        <taxon>Metazoa</taxon>
        <taxon>Ecdysozoa</taxon>
        <taxon>Nematoda</taxon>
        <taxon>Chromadorea</taxon>
        <taxon>Rhabditida</taxon>
        <taxon>Rhabditina</taxon>
        <taxon>Rhabditomorpha</taxon>
        <taxon>Rhabditoidea</taxon>
        <taxon>Rhabditidae</taxon>
        <taxon>Peloderinae</taxon>
        <taxon>Caenorhabditis</taxon>
    </lineage>
</organism>